<comment type="subcellular location">
    <subcellularLocation>
        <location evidence="3">Host cell membrane</location>
        <topology evidence="3">Peripheral membrane protein</topology>
    </subcellularLocation>
    <subcellularLocation>
        <location evidence="1">Host cell membrane</location>
        <topology evidence="1">Single-pass type I membrane protein</topology>
    </subcellularLocation>
    <subcellularLocation>
        <location evidence="2">Host endosome membrane</location>
        <topology evidence="2">Peripheral membrane protein</topology>
    </subcellularLocation>
    <subcellularLocation>
        <location evidence="5">Host endosome membrane</location>
        <topology evidence="5">Single-pass type I membrane protein</topology>
    </subcellularLocation>
    <subcellularLocation>
        <location evidence="6">Virion membrane</location>
        <topology evidence="6">Peripheral membrane protein</topology>
    </subcellularLocation>
    <subcellularLocation>
        <location evidence="4">Virion membrane</location>
        <topology evidence="4">Single-pass type I membrane protein</topology>
    </subcellularLocation>
</comment>
<keyword evidence="26 33" id="KW-0564">Palmitate</keyword>
<evidence type="ECO:0000256" key="7">
    <source>
        <dbReference type="ARBA" id="ARBA00022506"/>
    </source>
</evidence>
<evidence type="ECO:0000256" key="9">
    <source>
        <dbReference type="ARBA" id="ARBA00022511"/>
    </source>
</evidence>
<evidence type="ECO:0000256" key="4">
    <source>
        <dbReference type="ARBA" id="ARBA00004563"/>
    </source>
</evidence>
<feature type="region of interest" description="Immunosuppression" evidence="33">
    <location>
        <begin position="578"/>
        <end position="596"/>
    </location>
</feature>
<feature type="transmembrane region" description="Helical" evidence="34">
    <location>
        <begin position="516"/>
        <end position="539"/>
    </location>
</feature>
<dbReference type="GO" id="GO:0016020">
    <property type="term" value="C:membrane"/>
    <property type="evidence" value="ECO:0007669"/>
    <property type="project" value="UniProtKB-UniRule"/>
</dbReference>
<reference evidence="38" key="1">
    <citation type="journal article" date="2018" name="PLoS Med.">
        <title>Transmission of HIV-1 drug resistance mutations within partner-pairs: A cross-sectional study of a primary HIV infection cohort.</title>
        <authorList>
            <person name="Stekler J.D."/>
            <person name="Milne R."/>
            <person name="Payant R."/>
            <person name="Beck I."/>
            <person name="Herbeck J."/>
            <person name="Maust B."/>
            <person name="Deng W."/>
            <person name="Tapia K."/>
            <person name="Holte S."/>
            <person name="Maenza J."/>
            <person name="Stevens C.E."/>
            <person name="Mullins J.I."/>
            <person name="Collier A.C."/>
            <person name="Frenkel L.M."/>
        </authorList>
    </citation>
    <scope>NUCLEOTIDE SEQUENCE</scope>
    <source>
        <strain evidence="38">Viroverse:13874.1</strain>
    </source>
</reference>
<evidence type="ECO:0000256" key="35">
    <source>
        <dbReference type="SAM" id="MobiDB-lite"/>
    </source>
</evidence>
<dbReference type="Pfam" id="PF00516">
    <property type="entry name" value="GP120"/>
    <property type="match status" value="1"/>
</dbReference>
<evidence type="ECO:0000259" key="37">
    <source>
        <dbReference type="Pfam" id="PF00517"/>
    </source>
</evidence>
<feature type="domain" description="Human immunodeficiency virus 1 envelope glycoprotein Gp120" evidence="36">
    <location>
        <begin position="33"/>
        <end position="515"/>
    </location>
</feature>
<evidence type="ECO:0000256" key="25">
    <source>
        <dbReference type="ARBA" id="ARBA00023136"/>
    </source>
</evidence>
<comment type="caution">
    <text evidence="33 34">Lacks conserved residue(s) required for the propagation of feature annotation.</text>
</comment>
<evidence type="ECO:0000256" key="15">
    <source>
        <dbReference type="ARBA" id="ARBA00022703"/>
    </source>
</evidence>
<feature type="region of interest" description="Disordered" evidence="35">
    <location>
        <begin position="724"/>
        <end position="749"/>
    </location>
</feature>
<accession>A0A2S1IUK0</accession>
<keyword evidence="31 33" id="KW-1160">Virus entry into host cell</keyword>
<dbReference type="GO" id="GO:0055036">
    <property type="term" value="C:virion membrane"/>
    <property type="evidence" value="ECO:0007669"/>
    <property type="project" value="UniProtKB-SubCell"/>
</dbReference>
<comment type="domain">
    <text evidence="33">The membrane proximal external region (MPER) present in gp41 is a tryptophan-rich region recognized by the antibodies 2F5, Z13, and 4E10. MPER seems to play a role in fusion.</text>
</comment>
<dbReference type="GO" id="GO:0039654">
    <property type="term" value="P:fusion of virus membrane with host endosome membrane"/>
    <property type="evidence" value="ECO:0007669"/>
    <property type="project" value="UniProtKB-UniRule"/>
</dbReference>
<evidence type="ECO:0000256" key="20">
    <source>
        <dbReference type="ARBA" id="ARBA00022879"/>
    </source>
</evidence>
<dbReference type="FunFam" id="1.20.5.490:FF:000001">
    <property type="entry name" value="Envelope glycoprotein gp160"/>
    <property type="match status" value="1"/>
</dbReference>
<feature type="chain" id="PRO_5023407256" description="Transmembrane protein gp41" evidence="33">
    <location>
        <begin position="516"/>
        <end position="860"/>
    </location>
</feature>
<feature type="disulfide bond" evidence="33">
    <location>
        <begin position="233"/>
        <end position="244"/>
    </location>
</feature>
<evidence type="ECO:0000256" key="30">
    <source>
        <dbReference type="ARBA" id="ARBA00023288"/>
    </source>
</evidence>
<evidence type="ECO:0000256" key="31">
    <source>
        <dbReference type="ARBA" id="ARBA00023296"/>
    </source>
</evidence>
<feature type="topological domain" description="Cytoplasmic" evidence="33">
    <location>
        <begin position="710"/>
        <end position="860"/>
    </location>
</feature>
<keyword evidence="21 33" id="KW-1164">Virus endocytosis by host</keyword>
<dbReference type="InterPro" id="IPR000328">
    <property type="entry name" value="GP41-like"/>
</dbReference>
<dbReference type="GO" id="GO:0052031">
    <property type="term" value="P:symbiont-mediated perturbation of host defense response"/>
    <property type="evidence" value="ECO:0007669"/>
    <property type="project" value="UniProtKB-UniRule"/>
</dbReference>
<gene>
    <name evidence="33 38" type="primary">env</name>
</gene>
<dbReference type="Gene3D" id="1.10.287.210">
    <property type="match status" value="1"/>
</dbReference>
<dbReference type="HAMAP" id="MF_04083">
    <property type="entry name" value="HIV_ENV"/>
    <property type="match status" value="1"/>
</dbReference>
<comment type="subunit">
    <text evidence="32">The mature envelope protein (Env) consists of a homotrimer of non-covalently associated gp120-gp41 heterodimers. The resulting complex protrudes from the virus surface as a spike. There seems to be as few as 10 spikes on the average virion. Interacts with host CD4, CCR5 and CXCR4. Gp120 also interacts with the C-type lectins CD209/DC-SIGN and CLEC4M/DC-SIGNR (collectively referred to as DC-SIGN(R)). Gp120 and gp41 interact with GalCer. Gp120 interacts with host ITGA4/ITGB7 complex; on CD4+ T-cells, this interaction results in rapid activation of integrin ITGAL/LFA-1, which facilitates efficient cell-to-cell spreading of HIV-1. Gp120 interacts with cell-associated heparan sulfate; this interaction increases virus infectivity on permissive cells and may be involved in infection of CD4- cells.</text>
</comment>
<dbReference type="GO" id="GO:0075512">
    <property type="term" value="P:clathrin-dependent endocytosis of virus by host cell"/>
    <property type="evidence" value="ECO:0007669"/>
    <property type="project" value="UniProtKB-UniRule"/>
</dbReference>
<name>A0A2S1IUK0_HV1</name>
<comment type="PTM">
    <text evidence="33">Highly glycosylated by host. The high number of glycan on the protein is reffered to as 'glycan shield' because it contributes to hide protein sequence from adaptive immune system.</text>
</comment>
<evidence type="ECO:0000256" key="32">
    <source>
        <dbReference type="ARBA" id="ARBA00062028"/>
    </source>
</evidence>
<organism evidence="38">
    <name type="scientific">Human immunodeficiency virus type 1</name>
    <name type="common">HIV-1</name>
    <dbReference type="NCBI Taxonomy" id="11676"/>
    <lineage>
        <taxon>Viruses</taxon>
        <taxon>Riboviria</taxon>
        <taxon>Pararnavirae</taxon>
        <taxon>Artverviricota</taxon>
        <taxon>Revtraviricetes</taxon>
        <taxon>Ortervirales</taxon>
        <taxon>Retroviridae</taxon>
        <taxon>Orthoretrovirinae</taxon>
        <taxon>Lentivirus</taxon>
        <taxon>Lentivirus humimdef1</taxon>
    </lineage>
</organism>
<dbReference type="GO" id="GO:0019082">
    <property type="term" value="P:viral protein processing"/>
    <property type="evidence" value="ECO:0007669"/>
    <property type="project" value="UniProtKB-UniRule"/>
</dbReference>
<sequence length="860" mass="97403">MRVKEIRKSCQHLWRWGIMLLGMLMICRAGENLWVTVYYGVPIWKEATTTLFCASDAKAYDTEVHNVWATHACVPTDPNPREIVLENVTENFNMWKNNMVEQMHEDIISLWDEGLKPCVKLTPLCVTLNCTDWTDQNNTATSNSTTNNSSLEKGDGEVKNCSFNITTPIENKVKREHALFYKLDVVPIDKNDNRTYMLKNCNTSTITQACPKASFEPIPIHYCTPAGFAILKCNDKNFNGSGPCRQVSTVQCTHGIRPVVSTQLLLNGSLSEGEVVLRSQNFTNNARTIIIQLNESVVINCTRPSNNTRKSIHITPGRAIYATGNIVGNIRQAHCNLSRAEWNNTLRKVVKKLREQFKNKTIAFQQASGGDPEIVMHTFNCGGEFFYCNTTQLFNSTWPANNTENETNEADSNITLQCRIKQIINRWQEVGKAMYAPPIKGQISCSSNITGLLLTRDGGSSSNGTENGTEIFRPGGGDMRDNWRSELYKYKIVKITPLGVAPTKAKRRVVQREKRAVTLGAMFLGFLGAAGSTMGAASITLTVQARQLLSGIVQQQSNLLRAIEAQQHMLQLTVWGIKQLQARVLAVERYLSDQQLLGMWGCSGKRICTTTVPWNASWSNKSMHDIWNNMTWMQWEREISNYTSTIYTLIEESQNQQEKNEKELLELDEWASLWNWFDITKWLWYIKIFIMIVGGLIGLKIIFTVLSIVNRVRQGYSPLSFQIRLPTQRGPDRPEGIEEEGGERDRDRSGPLVHGSLELIWEDLRSLCLFSYHRLRDLLLIVARIVELLGRRGWEALKYWGNILQYWSQELKNSAVSLLNATAIAVAEGTDRIIEAVQATGRAILHIPTRIRQGLERALL</sequence>
<feature type="disulfide bond" evidence="33">
    <location>
        <begin position="223"/>
        <end position="252"/>
    </location>
</feature>
<dbReference type="GO" id="GO:0019031">
    <property type="term" value="C:viral envelope"/>
    <property type="evidence" value="ECO:0007669"/>
    <property type="project" value="UniProtKB-KW"/>
</dbReference>
<comment type="function">
    <text evidence="33">Transmembrane protein gp41: Acts as a class I viral fusion protein. Under the current model, the protein has at least 3 conformational states: pre-fusion native state, pre-hairpin intermediate state, and post-fusion hairpin state. During fusion of viral and target intracellular membranes, the coiled coil regions (heptad repeats) assume a trimer-of-hairpins structure, positioning the fusion peptide in close proximity to the C-terminal region of the ectodomain. The formation of this structure appears to drive apposition and subsequent fusion of viral and target cell membranes. Complete fusion occurs in host cell endosomes and is dynamin-dependent, however some lipid transfer might occur at the plasma membrane. The virus undergoes clathrin-dependent internalization long before endosomal fusion, thus minimizing the surface exposure of conserved viral epitopes during fusion and reducing the efficacy of inhibitors targeting these epitopes. Membranes fusion leads to delivery of the nucleocapsid into the cytoplasm.</text>
</comment>
<dbReference type="Gene3D" id="1.20.5.490">
    <property type="entry name" value="Single helix bin"/>
    <property type="match status" value="1"/>
</dbReference>
<keyword evidence="14 33" id="KW-0812">Transmembrane</keyword>
<dbReference type="CDD" id="cd09909">
    <property type="entry name" value="HIV-1-like_HR1-HR2"/>
    <property type="match status" value="1"/>
</dbReference>
<dbReference type="GO" id="GO:1903911">
    <property type="term" value="P:positive regulation of receptor clustering"/>
    <property type="evidence" value="ECO:0007669"/>
    <property type="project" value="UniProtKB-UniRule"/>
</dbReference>
<feature type="chain" id="PRO_5023407255" description="Envelope glycoprotein gp160" evidence="33">
    <location>
        <begin position="32"/>
        <end position="860"/>
    </location>
</feature>
<evidence type="ECO:0000256" key="23">
    <source>
        <dbReference type="ARBA" id="ARBA00023046"/>
    </source>
</evidence>
<comment type="function">
    <text evidence="33">Surface protein gp120: Attaches the virus to the host lymphoid cell by binding to the primary receptor CD4. This interaction induces a structural rearrangement creating a high affinity binding site for a chemokine coreceptor like CXCR4 and/or CCR5. Acts as a ligand for CD209/DC-SIGN and CLEC4M/DC-SIGNR, which are respectively found on dendritic cells (DCs), and on endothelial cells of liver sinusoids and lymph node sinuses. These interactions allow capture of viral particles at mucosal surfaces by these cells and subsequent transmission to permissive cells. HIV subverts the migration properties of dendritic cells to gain access to CD4+ T-cells in lymph nodes. Virus transmission to permissive T-cells occurs either in trans (without DCs infection, through viral capture and transmission), or in cis (following DCs productive infection, through the usual CD4-gp120 interaction), thereby inducing a robust infection. In trans infection, bound virions remain infectious over days and it is proposed that they are not degraded, but protected in non-lysosomal acidic organelles within the DCs close to the cell membrane thus contributing to the viral infectious potential during DCs' migration from the periphery to the lymphoid tissues. On arrival at lymphoid tissues, intact virions recycle back to DCs' cell surface allowing virus transmission to CD4+ T-cells.</text>
</comment>
<feature type="coiled-coil region" evidence="33">
    <location>
        <begin position="637"/>
        <end position="671"/>
    </location>
</feature>
<feature type="region of interest" description="MPER; binding to GalCer" evidence="33">
    <location>
        <begin position="666"/>
        <end position="687"/>
    </location>
</feature>
<evidence type="ECO:0000256" key="14">
    <source>
        <dbReference type="ARBA" id="ARBA00022692"/>
    </source>
</evidence>
<comment type="PTM">
    <text evidence="33">Palmitoylation of the transmembrane protein and of Env polyprotein (prior to its proteolytic cleavage) is essential for their association with host cell membrane lipid rafts. Palmitoylation is therefore required for envelope trafficking to classical lipid rafts, but not for viral replication.</text>
</comment>
<evidence type="ECO:0000256" key="18">
    <source>
        <dbReference type="ARBA" id="ARBA00022844"/>
    </source>
</evidence>
<comment type="subunit">
    <text evidence="33">The mature envelope protein (Env) consists of a homotrimer of non-covalently associated gp120-gp41 heterodimers. The resulting complex protrudes from the virus surface as a spike. There seems to be as few as 10 spikes on the average virion. Surface protein gp120 interacts with host CD4, CCR5 and CXCR4. Gp120 also interacts with the C-type lectins CD209/DC-SIGN and CLEC4M/DC-SIGNR (collectively referred to as DC-SIGN(R)). Gp120 and gp41 interact with GalCer. Gp120 interacts with host ITGA4/ITGB7 complex; on CD4+ T-cells, this interaction results in rapid activation of integrin ITGAL/LFA-1, which facilitates efficient cell-to-cell spreading of HIV-1. Gp120 interacts with cell-associated heparan sulfate; this interaction increases virus infectivity on permissive cells and may be involved in infection of CD4- cells.</text>
</comment>
<keyword evidence="24 33" id="KW-0175">Coiled coil</keyword>
<dbReference type="InterPro" id="IPR037527">
    <property type="entry name" value="Gp160"/>
</dbReference>
<keyword evidence="18 33" id="KW-0946">Virion</keyword>
<dbReference type="GO" id="GO:0019062">
    <property type="term" value="P:virion attachment to host cell"/>
    <property type="evidence" value="ECO:0007669"/>
    <property type="project" value="UniProtKB-UniRule"/>
</dbReference>
<evidence type="ECO:0000256" key="8">
    <source>
        <dbReference type="ARBA" id="ARBA00022510"/>
    </source>
</evidence>
<comment type="miscellaneous">
    <text evidence="33">Inhibitors targeting HIV-1 viral envelope proteins are used as antiretroviral drugs. Attachment of virions to the cell surface via non-specific interactions and CD4 binding can be blocked by inhibitors that include cyanovirin-N, cyclotriazadisulfonamide analogs, PRO 2000, TNX 355 and PRO 542. In addition, BMS 806 can block CD4-induced conformational changes. Env interactions with the coreceptor molecules can be targeted by CCR5 antagonists including SCH-D, maraviroc (UK 427857) and aplaviroc (GW 873140), and the CXCR4 antagonist AMD 070. Fusion of viral and cellular membranes can be inhibited by peptides such as enfuvirtide and tifuvirtide (T 1249). Resistance to inhibitors associated with mutations in Env are observed. Most of the time, single mutations confer only a modest reduction in drug susceptibility. Combination of several mutations is usually required to develop a high-level drug resistance.</text>
</comment>
<comment type="domain">
    <text evidence="33">Some of the most genetically diverse regions of the viral genome are present in Env. They are called variable regions 1 through 5 (V1 through V5). Coreceptor usage of gp120 is determined mainly by the primary structure of the third variable region (V3) in the outer domain of gp120. The sequence of V3 determines which coreceptor, CCR5 and/or CXCR4 (corresponding to R5/macrophage, X4/T cell and R5X4/T cell and macrophage tropism), is used to trigger the fusion potential of the Env complex, and hence which cells the virus can infect. Binding to CCR5 involves a region adjacent in addition to V3.</text>
</comment>
<proteinExistence type="inferred from homology"/>
<comment type="domain">
    <text evidence="33 34">The 17 amino acids long immunosuppressive region is present in many retroviral envelope proteins. Synthetic peptides derived from this relatively conserved sequence inhibit immune function in vitro and in vivo.</text>
</comment>
<evidence type="ECO:0000256" key="21">
    <source>
        <dbReference type="ARBA" id="ARBA00022890"/>
    </source>
</evidence>
<keyword evidence="20 33" id="KW-0261">Viral envelope protein</keyword>
<dbReference type="GO" id="GO:1903908">
    <property type="term" value="P:positive regulation of plasma membrane raft polarization"/>
    <property type="evidence" value="ECO:0007669"/>
    <property type="project" value="UniProtKB-UniRule"/>
</dbReference>
<keyword evidence="8 33" id="KW-1170">Fusion of virus membrane with host endosomal membrane</keyword>
<keyword evidence="7 33" id="KW-1168">Fusion of virus membrane with host membrane</keyword>
<evidence type="ECO:0000256" key="10">
    <source>
        <dbReference type="ARBA" id="ARBA00022570"/>
    </source>
</evidence>
<keyword evidence="15 33" id="KW-0053">Apoptosis</keyword>
<evidence type="ECO:0000259" key="36">
    <source>
        <dbReference type="Pfam" id="PF00516"/>
    </source>
</evidence>
<dbReference type="FunFam" id="2.170.40.20:FF:000001">
    <property type="entry name" value="Envelope glycoprotein gp160"/>
    <property type="match status" value="1"/>
</dbReference>
<evidence type="ECO:0000256" key="27">
    <source>
        <dbReference type="ARBA" id="ARBA00023157"/>
    </source>
</evidence>
<dbReference type="Pfam" id="PF00517">
    <property type="entry name" value="GP41"/>
    <property type="match status" value="1"/>
</dbReference>
<evidence type="ECO:0000256" key="6">
    <source>
        <dbReference type="ARBA" id="ARBA00004650"/>
    </source>
</evidence>
<evidence type="ECO:0000256" key="34">
    <source>
        <dbReference type="RuleBase" id="RU363095"/>
    </source>
</evidence>
<dbReference type="Gene3D" id="2.170.40.20">
    <property type="entry name" value="Human immunodeficiency virus 1, Gp160, envelope glycoprotein"/>
    <property type="match status" value="2"/>
</dbReference>
<dbReference type="InterPro" id="IPR036377">
    <property type="entry name" value="Gp120_core_sf"/>
</dbReference>
<keyword evidence="30 33" id="KW-0449">Lipoprotein</keyword>
<dbReference type="SUPFAM" id="SSF56502">
    <property type="entry name" value="gp120 core"/>
    <property type="match status" value="2"/>
</dbReference>
<keyword evidence="25 33" id="KW-0472">Membrane</keyword>
<keyword evidence="27 33" id="KW-1015">Disulfide bond</keyword>
<comment type="PTM">
    <text evidence="33">Specific enzymatic cleavages in vivo yield mature proteins. Envelope glycoproteins are synthesized as a inactive precursor that is heavily N-glycosylated and processed likely by host cell furin in the Golgi to yield the mature SU and TM proteins. The cleavage site between SU and TM requires the minimal sequence [KR]-X-[KR]-R. About 2 of the 9 disulfide bonds of gp41 are reduced by P4HB/PDI, following binding to CD4 receptor.</text>
</comment>
<comment type="similarity">
    <text evidence="33">Belongs to the HIV-1 env protein family.</text>
</comment>
<feature type="site" description="Cleavage; by host furin" evidence="33">
    <location>
        <begin position="515"/>
        <end position="516"/>
    </location>
</feature>
<evidence type="ECO:0000256" key="24">
    <source>
        <dbReference type="ARBA" id="ARBA00023054"/>
    </source>
</evidence>
<dbReference type="GO" id="GO:0044175">
    <property type="term" value="C:host cell endosome membrane"/>
    <property type="evidence" value="ECO:0007669"/>
    <property type="project" value="UniProtKB-SubCell"/>
</dbReference>
<feature type="short sequence motif" description="Di-leucine internalization motif" evidence="33">
    <location>
        <begin position="859"/>
        <end position="860"/>
    </location>
</feature>
<evidence type="ECO:0000256" key="13">
    <source>
        <dbReference type="ARBA" id="ARBA00022685"/>
    </source>
</evidence>
<dbReference type="GO" id="GO:0020002">
    <property type="term" value="C:host cell plasma membrane"/>
    <property type="evidence" value="ECO:0007669"/>
    <property type="project" value="UniProtKB-SubCell"/>
</dbReference>
<evidence type="ECO:0000256" key="1">
    <source>
        <dbReference type="ARBA" id="ARBA00004402"/>
    </source>
</evidence>
<feature type="domain" description="Retroviral envelope protein GP41-like" evidence="37">
    <location>
        <begin position="534"/>
        <end position="722"/>
    </location>
</feature>
<feature type="compositionally biased region" description="Low complexity" evidence="35">
    <location>
        <begin position="458"/>
        <end position="470"/>
    </location>
</feature>
<evidence type="ECO:0000256" key="16">
    <source>
        <dbReference type="ARBA" id="ARBA00022729"/>
    </source>
</evidence>
<keyword evidence="28 33" id="KW-0325">Glycoprotein</keyword>
<keyword evidence="23 33" id="KW-1039">Host endosome</keyword>
<dbReference type="FunFam" id="1.10.287.210:FF:000001">
    <property type="entry name" value="Envelope glycoprotein gp160"/>
    <property type="match status" value="1"/>
</dbReference>
<evidence type="ECO:0000256" key="5">
    <source>
        <dbReference type="ARBA" id="ARBA00004578"/>
    </source>
</evidence>
<evidence type="ECO:0000256" key="12">
    <source>
        <dbReference type="ARBA" id="ARBA00022595"/>
    </source>
</evidence>
<comment type="domain">
    <text evidence="33">The CD4-binding region is targeted by the antibody b12.</text>
</comment>
<evidence type="ECO:0000256" key="17">
    <source>
        <dbReference type="ARBA" id="ARBA00022804"/>
    </source>
</evidence>
<dbReference type="EMBL" id="MH060766">
    <property type="protein sequence ID" value="AWF49810.1"/>
    <property type="molecule type" value="Genomic_RNA"/>
</dbReference>
<evidence type="ECO:0000256" key="11">
    <source>
        <dbReference type="ARBA" id="ARBA00022581"/>
    </source>
</evidence>
<feature type="disulfide bond" evidence="33">
    <location>
        <begin position="602"/>
        <end position="608"/>
    </location>
</feature>
<organismHost>
    <name type="scientific">Homo sapiens</name>
    <name type="common">Human</name>
    <dbReference type="NCBI Taxonomy" id="9606"/>
</organismHost>
<protein>
    <recommendedName>
        <fullName evidence="33">Envelope glycoprotein gp160</fullName>
    </recommendedName>
    <alternativeName>
        <fullName evidence="33">Env polyprotein</fullName>
    </alternativeName>
    <component>
        <recommendedName>
            <fullName evidence="33">Surface protein gp120</fullName>
            <shortName evidence="33">SU</shortName>
        </recommendedName>
        <alternativeName>
            <fullName evidence="33">Glycoprotein 120</fullName>
            <shortName evidence="33">gp120</shortName>
        </alternativeName>
    </component>
    <component>
        <recommendedName>
            <fullName evidence="33">Transmembrane protein gp41</fullName>
            <shortName evidence="33">TM</shortName>
        </recommendedName>
        <alternativeName>
            <fullName evidence="33">Glycoprotein 41</fullName>
            <shortName evidence="33">gp41</shortName>
        </alternativeName>
    </component>
</protein>
<evidence type="ECO:0000256" key="33">
    <source>
        <dbReference type="HAMAP-Rule" id="MF_04083"/>
    </source>
</evidence>
<feature type="short sequence motif" description="YXXL motif; contains endocytosis signal" evidence="33">
    <location>
        <begin position="716"/>
        <end position="719"/>
    </location>
</feature>
<keyword evidence="12 33" id="KW-1162">Viral penetration into host cytoplasm</keyword>
<keyword evidence="22 33" id="KW-1133">Transmembrane helix</keyword>
<evidence type="ECO:0000256" key="19">
    <source>
        <dbReference type="ARBA" id="ARBA00022870"/>
    </source>
</evidence>
<dbReference type="FunFam" id="2.170.40.20:FF:000003">
    <property type="entry name" value="Envelope glycoprotein gp160"/>
    <property type="match status" value="1"/>
</dbReference>
<keyword evidence="29 33" id="KW-0899">Viral immunoevasion</keyword>
<feature type="lipid moiety-binding region" description="S-palmitoyl cysteine; by host" evidence="33">
    <location>
        <position position="768"/>
    </location>
</feature>
<evidence type="ECO:0000256" key="22">
    <source>
        <dbReference type="ARBA" id="ARBA00022989"/>
    </source>
</evidence>
<keyword evidence="11 33" id="KW-0945">Host-virus interaction</keyword>
<feature type="region of interest" description="Fusion peptide" evidence="33">
    <location>
        <begin position="516"/>
        <end position="536"/>
    </location>
</feature>
<feature type="region of interest" description="Disordered" evidence="35">
    <location>
        <begin position="456"/>
        <end position="476"/>
    </location>
</feature>
<comment type="subcellular location">
    <molecule>Surface protein gp120</molecule>
    <subcellularLocation>
        <location evidence="33">Virion membrane</location>
        <topology evidence="33">Peripheral membrane protein</topology>
    </subcellularLocation>
    <subcellularLocation>
        <location evidence="33">Host cell membrane</location>
        <topology evidence="33">Peripheral membrane protein</topology>
    </subcellularLocation>
    <subcellularLocation>
        <location evidence="33">Host endosome membrane</location>
        <topology evidence="33">Single-pass type I membrane protein</topology>
    </subcellularLocation>
    <text evidence="33">The surface protein is not anchored to the viral envelope, but associates with the extravirion surface through its binding to TM. It is probably concentrated at the site of budding and incorporated into the virions possibly by contacts between the cytoplasmic tail of Env and the N-terminus of Gag.</text>
</comment>
<comment type="function">
    <text evidence="33">Envelope glycoprotein gp160: Oligomerizes in the host endoplasmic reticulum into predominantly trimers. In a second time, gp160 transits in the host Golgi, where glycosylation is completed. The precursor is then proteolytically cleaved in the trans-Golgi and thereby activated by cellular furin or furin-like proteases to produce gp120 and gp41.</text>
</comment>
<evidence type="ECO:0000256" key="26">
    <source>
        <dbReference type="ARBA" id="ARBA00023139"/>
    </source>
</evidence>
<evidence type="ECO:0000256" key="29">
    <source>
        <dbReference type="ARBA" id="ARBA00023280"/>
    </source>
</evidence>
<evidence type="ECO:0000256" key="28">
    <source>
        <dbReference type="ARBA" id="ARBA00023180"/>
    </source>
</evidence>
<feature type="transmembrane region" description="Helical" evidence="34">
    <location>
        <begin position="682"/>
        <end position="709"/>
    </location>
</feature>
<feature type="disulfide bond" evidence="33">
    <location>
        <begin position="53"/>
        <end position="73"/>
    </location>
</feature>
<keyword evidence="19 33" id="KW-1043">Host membrane</keyword>
<evidence type="ECO:0000256" key="2">
    <source>
        <dbReference type="ARBA" id="ARBA00004433"/>
    </source>
</evidence>
<keyword evidence="17 33" id="KW-1161">Viral attachment to host cell</keyword>
<evidence type="ECO:0000256" key="3">
    <source>
        <dbReference type="ARBA" id="ARBA00004505"/>
    </source>
</evidence>
<dbReference type="InterPro" id="IPR000777">
    <property type="entry name" value="HIV1_Gp120"/>
</dbReference>
<evidence type="ECO:0000313" key="38">
    <source>
        <dbReference type="EMBL" id="AWF49810.1"/>
    </source>
</evidence>
<reference evidence="38" key="2">
    <citation type="submission" date="2018-03" db="EMBL/GenBank/DDBJ databases">
        <authorList>
            <person name="Keele B.F."/>
        </authorList>
    </citation>
    <scope>NUCLEOTIDE SEQUENCE</scope>
    <source>
        <strain evidence="38">Viroverse:13874.1</strain>
    </source>
</reference>
<feature type="region of interest" description="CD4-binding loop" evidence="33">
    <location>
        <begin position="367"/>
        <end position="377"/>
    </location>
</feature>
<keyword evidence="10 33" id="KW-1165">Clathrin-mediated endocytosis of virus by host</keyword>
<comment type="domain">
    <text evidence="33">The YXXL motif is involved in determining the exact site of viral release at the surface of infected mononuclear cells and promotes endocytosis. YXXL and di-leucine endocytosis motifs interact directly or indirectly with the clathrin adapter complexes, opperate independently, and their activities are not additive.</text>
</comment>
<dbReference type="SUPFAM" id="SSF58069">
    <property type="entry name" value="Virus ectodomain"/>
    <property type="match status" value="1"/>
</dbReference>
<dbReference type="GO" id="GO:0019064">
    <property type="term" value="P:fusion of virus membrane with host plasma membrane"/>
    <property type="evidence" value="ECO:0007669"/>
    <property type="project" value="UniProtKB-UniRule"/>
</dbReference>
<keyword evidence="13 33" id="KW-0165">Cleavage on pair of basic residues</keyword>
<comment type="miscellaneous">
    <text evidence="33">HIV-1 lineages are divided in three main groups, M (for Major), O (for Outlier), and N (for New, or Non-M, Non-O). The vast majority of strains found worldwide belong to the group M. Group O seems to be endemic to and largely confined to Cameroon and neighboring countries in West Central Africa, where these viruses represent a small minority of HIV-1 strains. The group N is represented by a limited number of isolates from Cameroonian persons. The group M is further subdivided in 9 clades or subtypes (A to D, F to H, J and K).</text>
</comment>
<keyword evidence="16 33" id="KW-0732">Signal</keyword>
<dbReference type="GO" id="GO:0005198">
    <property type="term" value="F:structural molecule activity"/>
    <property type="evidence" value="ECO:0007669"/>
    <property type="project" value="UniProtKB-UniRule"/>
</dbReference>
<comment type="subcellular location">
    <molecule>Transmembrane protein gp41</molecule>
    <subcellularLocation>
        <location evidence="33">Virion membrane</location>
        <topology evidence="33">Single-pass type I membrane protein</topology>
    </subcellularLocation>
    <subcellularLocation>
        <location evidence="33">Host cell membrane</location>
        <topology evidence="33">Single-pass type I membrane protein</topology>
    </subcellularLocation>
    <subcellularLocation>
        <location evidence="33">Host endosome membrane</location>
        <topology evidence="33">Single-pass type I membrane protein</topology>
    </subcellularLocation>
    <text evidence="33">It is probably concentrated at the site of budding and incorporated into the virions possibly by contacts between the cytoplasmic tail of Env and the N-terminus of Gag.</text>
</comment>
<keyword evidence="9 33" id="KW-1032">Host cell membrane</keyword>